<dbReference type="EMBL" id="DSDK01000823">
    <property type="protein sequence ID" value="HDR52840.1"/>
    <property type="molecule type" value="Genomic_DNA"/>
</dbReference>
<dbReference type="InterPro" id="IPR002514">
    <property type="entry name" value="Transposase_8"/>
</dbReference>
<dbReference type="Pfam" id="PF13276">
    <property type="entry name" value="HTH_21"/>
    <property type="match status" value="1"/>
</dbReference>
<evidence type="ECO:0000313" key="3">
    <source>
        <dbReference type="EMBL" id="HDR52840.1"/>
    </source>
</evidence>
<evidence type="ECO:0000256" key="1">
    <source>
        <dbReference type="SAM" id="Coils"/>
    </source>
</evidence>
<dbReference type="PANTHER" id="PTHR47515">
    <property type="entry name" value="LOW CALCIUM RESPONSE LOCUS PROTEIN T"/>
    <property type="match status" value="1"/>
</dbReference>
<keyword evidence="1" id="KW-0175">Coiled coil</keyword>
<dbReference type="InterPro" id="IPR048020">
    <property type="entry name" value="Transpos_IS3"/>
</dbReference>
<feature type="domain" description="Integrase catalytic" evidence="2">
    <location>
        <begin position="192"/>
        <end position="360"/>
    </location>
</feature>
<gene>
    <name evidence="3" type="ORF">ENN90_14680</name>
</gene>
<accession>A0A831LX74</accession>
<dbReference type="AlphaFoldDB" id="A0A831LX74"/>
<dbReference type="PANTHER" id="PTHR47515:SF2">
    <property type="entry name" value="INTEGRASE CORE DOMAIN PROTEIN"/>
    <property type="match status" value="1"/>
</dbReference>
<name>A0A831LX74_9BACT</name>
<dbReference type="InterPro" id="IPR036397">
    <property type="entry name" value="RNaseH_sf"/>
</dbReference>
<dbReference type="SUPFAM" id="SSF53098">
    <property type="entry name" value="Ribonuclease H-like"/>
    <property type="match status" value="1"/>
</dbReference>
<dbReference type="Pfam" id="PF13683">
    <property type="entry name" value="rve_3"/>
    <property type="match status" value="1"/>
</dbReference>
<dbReference type="InterPro" id="IPR009057">
    <property type="entry name" value="Homeodomain-like_sf"/>
</dbReference>
<feature type="coiled-coil region" evidence="1">
    <location>
        <begin position="56"/>
        <end position="101"/>
    </location>
</feature>
<dbReference type="InterPro" id="IPR012337">
    <property type="entry name" value="RNaseH-like_sf"/>
</dbReference>
<dbReference type="Proteomes" id="UP000886047">
    <property type="component" value="Unassembled WGS sequence"/>
</dbReference>
<comment type="caution">
    <text evidence="3">The sequence shown here is derived from an EMBL/GenBank/DDBJ whole genome shotgun (WGS) entry which is preliminary data.</text>
</comment>
<evidence type="ECO:0000259" key="2">
    <source>
        <dbReference type="PROSITE" id="PS50994"/>
    </source>
</evidence>
<dbReference type="GO" id="GO:0006313">
    <property type="term" value="P:DNA transposition"/>
    <property type="evidence" value="ECO:0007669"/>
    <property type="project" value="InterPro"/>
</dbReference>
<proteinExistence type="predicted"/>
<dbReference type="GO" id="GO:0015074">
    <property type="term" value="P:DNA integration"/>
    <property type="evidence" value="ECO:0007669"/>
    <property type="project" value="InterPro"/>
</dbReference>
<dbReference type="InterPro" id="IPR025948">
    <property type="entry name" value="HTH-like_dom"/>
</dbReference>
<dbReference type="SUPFAM" id="SSF46689">
    <property type="entry name" value="Homeodomain-like"/>
    <property type="match status" value="1"/>
</dbReference>
<protein>
    <submittedName>
        <fullName evidence="3">IS3 family transposase</fullName>
    </submittedName>
</protein>
<reference evidence="3" key="1">
    <citation type="journal article" date="2020" name="mSystems">
        <title>Genome- and Community-Level Interaction Insights into Carbon Utilization and Element Cycling Functions of Hydrothermarchaeota in Hydrothermal Sediment.</title>
        <authorList>
            <person name="Zhou Z."/>
            <person name="Liu Y."/>
            <person name="Xu W."/>
            <person name="Pan J."/>
            <person name="Luo Z.H."/>
            <person name="Li M."/>
        </authorList>
    </citation>
    <scope>NUCLEOTIDE SEQUENCE [LARGE SCALE GENOMIC DNA]</scope>
    <source>
        <strain evidence="3">SpSt-1217</strain>
    </source>
</reference>
<organism evidence="3">
    <name type="scientific">Mariniphaga anaerophila</name>
    <dbReference type="NCBI Taxonomy" id="1484053"/>
    <lineage>
        <taxon>Bacteria</taxon>
        <taxon>Pseudomonadati</taxon>
        <taxon>Bacteroidota</taxon>
        <taxon>Bacteroidia</taxon>
        <taxon>Marinilabiliales</taxon>
        <taxon>Prolixibacteraceae</taxon>
        <taxon>Mariniphaga</taxon>
    </lineage>
</organism>
<dbReference type="NCBIfam" id="NF033516">
    <property type="entry name" value="transpos_IS3"/>
    <property type="match status" value="1"/>
</dbReference>
<dbReference type="GO" id="GO:0003677">
    <property type="term" value="F:DNA binding"/>
    <property type="evidence" value="ECO:0007669"/>
    <property type="project" value="InterPro"/>
</dbReference>
<dbReference type="PROSITE" id="PS50994">
    <property type="entry name" value="INTEGRASE"/>
    <property type="match status" value="1"/>
</dbReference>
<dbReference type="GO" id="GO:0004803">
    <property type="term" value="F:transposase activity"/>
    <property type="evidence" value="ECO:0007669"/>
    <property type="project" value="InterPro"/>
</dbReference>
<dbReference type="Gene3D" id="3.30.420.10">
    <property type="entry name" value="Ribonuclease H-like superfamily/Ribonuclease H"/>
    <property type="match status" value="1"/>
</dbReference>
<dbReference type="InterPro" id="IPR001584">
    <property type="entry name" value="Integrase_cat-core"/>
</dbReference>
<sequence length="360" mass="42557">MKRKQYSGQQIIQILKEAETGIAVAELSRQYGFSQSAFYKWKAKYGGMEISQLHQLKTLEEENRRLKQMYADLSLEHKVLKDIVEKKLQRLSERRELAKAAVEEHGISERQACRYLGVSRTAYRYQPQKPGDEEIIRLLQDIAEQKPRWGYKKMIDHLRNEGYRWNHKKIHRIYSQIGLNIRVKPKKRFPCRNPKPLQEPEAANISWSMDFMSDSLESGRKFRTLNIIDDFNREALWIEIDTSLPAERVIRVLDILAMWHGHPQQIRVDNGPEFISHKLEYWAEQYKVALDFIEPGKPAQNAYIERFNRTYREDVLDAYIFDSIQEVRAITDEWLEEYNGVRPHDALGGLPPYQFKAMKS</sequence>
<dbReference type="Pfam" id="PF01527">
    <property type="entry name" value="HTH_Tnp_1"/>
    <property type="match status" value="1"/>
</dbReference>